<dbReference type="InterPro" id="IPR004843">
    <property type="entry name" value="Calcineurin-like_PHP"/>
</dbReference>
<dbReference type="Pfam" id="PF00149">
    <property type="entry name" value="Metallophos"/>
    <property type="match status" value="1"/>
</dbReference>
<organism evidence="7 8">
    <name type="scientific">Marinobacterium mangrovicola</name>
    <dbReference type="NCBI Taxonomy" id="1476959"/>
    <lineage>
        <taxon>Bacteria</taxon>
        <taxon>Pseudomonadati</taxon>
        <taxon>Pseudomonadota</taxon>
        <taxon>Gammaproteobacteria</taxon>
        <taxon>Oceanospirillales</taxon>
        <taxon>Oceanospirillaceae</taxon>
        <taxon>Marinobacterium</taxon>
    </lineage>
</organism>
<evidence type="ECO:0000256" key="2">
    <source>
        <dbReference type="ARBA" id="ARBA00005419"/>
    </source>
</evidence>
<dbReference type="InterPro" id="IPR004617">
    <property type="entry name" value="ApaH"/>
</dbReference>
<dbReference type="OrthoDB" id="9807890at2"/>
<evidence type="ECO:0000313" key="8">
    <source>
        <dbReference type="Proteomes" id="UP000294546"/>
    </source>
</evidence>
<dbReference type="HAMAP" id="MF_00199">
    <property type="entry name" value="ApaH"/>
    <property type="match status" value="1"/>
</dbReference>
<dbReference type="PANTHER" id="PTHR40942:SF4">
    <property type="entry name" value="CYTOCHROME C5"/>
    <property type="match status" value="1"/>
</dbReference>
<keyword evidence="8" id="KW-1185">Reference proteome</keyword>
<keyword evidence="3 5" id="KW-0378">Hydrolase</keyword>
<dbReference type="CDD" id="cd07422">
    <property type="entry name" value="MPP_ApaH"/>
    <property type="match status" value="1"/>
</dbReference>
<gene>
    <name evidence="5" type="primary">apaH</name>
    <name evidence="7" type="ORF">CLV83_2002</name>
</gene>
<dbReference type="NCBIfam" id="TIGR00668">
    <property type="entry name" value="apaH"/>
    <property type="match status" value="1"/>
</dbReference>
<evidence type="ECO:0000256" key="4">
    <source>
        <dbReference type="ARBA" id="ARBA00049417"/>
    </source>
</evidence>
<dbReference type="InterPro" id="IPR029052">
    <property type="entry name" value="Metallo-depent_PP-like"/>
</dbReference>
<comment type="catalytic activity">
    <reaction evidence="4 5">
        <text>P(1),P(4)-bis(5'-adenosyl) tetraphosphate + H2O = 2 ADP + 2 H(+)</text>
        <dbReference type="Rhea" id="RHEA:24252"/>
        <dbReference type="ChEBI" id="CHEBI:15377"/>
        <dbReference type="ChEBI" id="CHEBI:15378"/>
        <dbReference type="ChEBI" id="CHEBI:58141"/>
        <dbReference type="ChEBI" id="CHEBI:456216"/>
        <dbReference type="EC" id="3.6.1.41"/>
    </reaction>
</comment>
<comment type="function">
    <text evidence="1 5">Hydrolyzes diadenosine 5',5'''-P1,P4-tetraphosphate to yield ADP.</text>
</comment>
<dbReference type="AlphaFoldDB" id="A0A4R1GFW9"/>
<evidence type="ECO:0000256" key="1">
    <source>
        <dbReference type="ARBA" id="ARBA00003413"/>
    </source>
</evidence>
<dbReference type="PIRSF" id="PIRSF000903">
    <property type="entry name" value="B5n-ttraPtase_sm"/>
    <property type="match status" value="1"/>
</dbReference>
<evidence type="ECO:0000256" key="5">
    <source>
        <dbReference type="HAMAP-Rule" id="MF_00199"/>
    </source>
</evidence>
<dbReference type="SUPFAM" id="SSF56300">
    <property type="entry name" value="Metallo-dependent phosphatases"/>
    <property type="match status" value="1"/>
</dbReference>
<proteinExistence type="inferred from homology"/>
<comment type="similarity">
    <text evidence="2 5">Belongs to the Ap4A hydrolase family.</text>
</comment>
<dbReference type="PANTHER" id="PTHR40942">
    <property type="match status" value="1"/>
</dbReference>
<feature type="domain" description="Calcineurin-like phosphoesterase" evidence="6">
    <location>
        <begin position="4"/>
        <end position="160"/>
    </location>
</feature>
<evidence type="ECO:0000313" key="7">
    <source>
        <dbReference type="EMBL" id="TCK07144.1"/>
    </source>
</evidence>
<accession>A0A4R1GFW9</accession>
<name>A0A4R1GFW9_9GAMM</name>
<comment type="caution">
    <text evidence="7">The sequence shown here is derived from an EMBL/GenBank/DDBJ whole genome shotgun (WGS) entry which is preliminary data.</text>
</comment>
<dbReference type="EC" id="3.6.1.41" evidence="5"/>
<dbReference type="Proteomes" id="UP000294546">
    <property type="component" value="Unassembled WGS sequence"/>
</dbReference>
<evidence type="ECO:0000256" key="3">
    <source>
        <dbReference type="ARBA" id="ARBA00022801"/>
    </source>
</evidence>
<dbReference type="GO" id="GO:0008803">
    <property type="term" value="F:bis(5'-nucleosyl)-tetraphosphatase (symmetrical) activity"/>
    <property type="evidence" value="ECO:0007669"/>
    <property type="project" value="UniProtKB-UniRule"/>
</dbReference>
<reference evidence="7 8" key="1">
    <citation type="submission" date="2019-03" db="EMBL/GenBank/DDBJ databases">
        <title>Genomic Encyclopedia of Archaeal and Bacterial Type Strains, Phase II (KMG-II): from individual species to whole genera.</title>
        <authorList>
            <person name="Goeker M."/>
        </authorList>
    </citation>
    <scope>NUCLEOTIDE SEQUENCE [LARGE SCALE GENOMIC DNA]</scope>
    <source>
        <strain evidence="7 8">DSM 27697</strain>
    </source>
</reference>
<dbReference type="NCBIfam" id="NF001204">
    <property type="entry name" value="PRK00166.1"/>
    <property type="match status" value="1"/>
</dbReference>
<dbReference type="EMBL" id="SMFU01000008">
    <property type="protein sequence ID" value="TCK07144.1"/>
    <property type="molecule type" value="Genomic_DNA"/>
</dbReference>
<protein>
    <recommendedName>
        <fullName evidence="5">Bis(5'-nucleosyl)-tetraphosphatase, symmetrical</fullName>
        <ecNumber evidence="5">3.6.1.41</ecNumber>
    </recommendedName>
    <alternativeName>
        <fullName evidence="5">Ap4A hydrolase</fullName>
    </alternativeName>
    <alternativeName>
        <fullName evidence="5">Diadenosine 5',5'''-P1,P4-tetraphosphate pyrophosphohydrolase</fullName>
    </alternativeName>
    <alternativeName>
        <fullName evidence="5">Diadenosine tetraphosphatase</fullName>
    </alternativeName>
</protein>
<sequence length="274" mass="30869">MATYAIGDIQGCYDELMGLLDRVGFSDQDQLWFAGDLVNRGPKSLEVLRFVKSLGARARTVLGNHDLHLLAVHYGMASGKRKDTLVPVLEAPDREELMHWLRHQPLLIDDKALGYVMTHAGIPPIWTLKQARGFAGEVEQVLQGTLAEEYFRHMYGNQPDHWRDSVKGWDRLRLITNYLTRMRFVSPKGKLDFSANGGLETQPDGYHPWYEVERSKPIKRTQLFGHWAALGETGRRDTIALDTGCVWGGALTALRLEDCELFSCGCAGHLDFAS</sequence>
<dbReference type="Gene3D" id="3.60.21.10">
    <property type="match status" value="1"/>
</dbReference>
<evidence type="ECO:0000259" key="6">
    <source>
        <dbReference type="Pfam" id="PF00149"/>
    </source>
</evidence>
<dbReference type="RefSeq" id="WP_132291241.1">
    <property type="nucleotide sequence ID" value="NZ_SMFU01000008.1"/>
</dbReference>